<sequence>MQDIGMLLWQGLGPYIHNSQYVPPFVQVDSSIPILLCEHIGQEPSEKKKEVNLHVKMPDLELPTFNGKLESWLSFEDLFFSAIGSNSQIPDIEKL</sequence>
<keyword evidence="2" id="KW-1185">Reference proteome</keyword>
<accession>A0ABY6KTU2</accession>
<dbReference type="EMBL" id="CP092871">
    <property type="protein sequence ID" value="UYV72284.1"/>
    <property type="molecule type" value="Genomic_DNA"/>
</dbReference>
<reference evidence="1 2" key="1">
    <citation type="submission" date="2022-01" db="EMBL/GenBank/DDBJ databases">
        <title>A chromosomal length assembly of Cordylochernes scorpioides.</title>
        <authorList>
            <person name="Zeh D."/>
            <person name="Zeh J."/>
        </authorList>
    </citation>
    <scope>NUCLEOTIDE SEQUENCE [LARGE SCALE GENOMIC DNA]</scope>
    <source>
        <strain evidence="1">IN4F17</strain>
        <tissue evidence="1">Whole Body</tissue>
    </source>
</reference>
<evidence type="ECO:0000313" key="2">
    <source>
        <dbReference type="Proteomes" id="UP001235939"/>
    </source>
</evidence>
<protein>
    <submittedName>
        <fullName evidence="1">Uncharacterized protein</fullName>
    </submittedName>
</protein>
<name>A0ABY6KTU2_9ARAC</name>
<organism evidence="1 2">
    <name type="scientific">Cordylochernes scorpioides</name>
    <dbReference type="NCBI Taxonomy" id="51811"/>
    <lineage>
        <taxon>Eukaryota</taxon>
        <taxon>Metazoa</taxon>
        <taxon>Ecdysozoa</taxon>
        <taxon>Arthropoda</taxon>
        <taxon>Chelicerata</taxon>
        <taxon>Arachnida</taxon>
        <taxon>Pseudoscorpiones</taxon>
        <taxon>Cheliferoidea</taxon>
        <taxon>Chernetidae</taxon>
        <taxon>Cordylochernes</taxon>
    </lineage>
</organism>
<proteinExistence type="predicted"/>
<gene>
    <name evidence="1" type="ORF">LAZ67_9002454</name>
</gene>
<dbReference type="Proteomes" id="UP001235939">
    <property type="component" value="Chromosome 09"/>
</dbReference>
<evidence type="ECO:0000313" key="1">
    <source>
        <dbReference type="EMBL" id="UYV72284.1"/>
    </source>
</evidence>